<gene>
    <name evidence="2" type="ORF">Adu01nite_75940</name>
</gene>
<name>A0ABQ3Z8U0_9ACTN</name>
<organism evidence="2 3">
    <name type="scientific">Paractinoplanes durhamensis</name>
    <dbReference type="NCBI Taxonomy" id="113563"/>
    <lineage>
        <taxon>Bacteria</taxon>
        <taxon>Bacillati</taxon>
        <taxon>Actinomycetota</taxon>
        <taxon>Actinomycetes</taxon>
        <taxon>Micromonosporales</taxon>
        <taxon>Micromonosporaceae</taxon>
        <taxon>Paractinoplanes</taxon>
    </lineage>
</organism>
<reference evidence="2 3" key="1">
    <citation type="submission" date="2021-01" db="EMBL/GenBank/DDBJ databases">
        <title>Whole genome shotgun sequence of Actinoplanes durhamensis NBRC 14914.</title>
        <authorList>
            <person name="Komaki H."/>
            <person name="Tamura T."/>
        </authorList>
    </citation>
    <scope>NUCLEOTIDE SEQUENCE [LARGE SCALE GENOMIC DNA]</scope>
    <source>
        <strain evidence="2 3">NBRC 14914</strain>
    </source>
</reference>
<dbReference type="Proteomes" id="UP000637628">
    <property type="component" value="Unassembled WGS sequence"/>
</dbReference>
<sequence>MGRKDTSIARQSSTAASDRMGERLLGGEARYQRDREAAEQAFAAEAQRRIRDHAPASAFRPLRQKRTQVAVQPTQRDPTGGRNHTAPWGVRGSPPEQVWWGGRDSNP</sequence>
<evidence type="ECO:0000256" key="1">
    <source>
        <dbReference type="SAM" id="MobiDB-lite"/>
    </source>
</evidence>
<feature type="region of interest" description="Disordered" evidence="1">
    <location>
        <begin position="1"/>
        <end position="24"/>
    </location>
</feature>
<protein>
    <submittedName>
        <fullName evidence="2">Uncharacterized protein</fullName>
    </submittedName>
</protein>
<accession>A0ABQ3Z8U0</accession>
<dbReference type="EMBL" id="BOML01000059">
    <property type="protein sequence ID" value="GIE06244.1"/>
    <property type="molecule type" value="Genomic_DNA"/>
</dbReference>
<evidence type="ECO:0000313" key="3">
    <source>
        <dbReference type="Proteomes" id="UP000637628"/>
    </source>
</evidence>
<feature type="region of interest" description="Disordered" evidence="1">
    <location>
        <begin position="64"/>
        <end position="107"/>
    </location>
</feature>
<keyword evidence="3" id="KW-1185">Reference proteome</keyword>
<proteinExistence type="predicted"/>
<feature type="compositionally biased region" description="Polar residues" evidence="1">
    <location>
        <begin position="67"/>
        <end position="77"/>
    </location>
</feature>
<comment type="caution">
    <text evidence="2">The sequence shown here is derived from an EMBL/GenBank/DDBJ whole genome shotgun (WGS) entry which is preliminary data.</text>
</comment>
<evidence type="ECO:0000313" key="2">
    <source>
        <dbReference type="EMBL" id="GIE06244.1"/>
    </source>
</evidence>